<keyword evidence="2" id="KW-0472">Membrane</keyword>
<keyword evidence="2" id="KW-1133">Transmembrane helix</keyword>
<comment type="caution">
    <text evidence="3">The sequence shown here is derived from an EMBL/GenBank/DDBJ whole genome shotgun (WGS) entry which is preliminary data.</text>
</comment>
<evidence type="ECO:0000256" key="1">
    <source>
        <dbReference type="SAM" id="MobiDB-lite"/>
    </source>
</evidence>
<evidence type="ECO:0000256" key="2">
    <source>
        <dbReference type="SAM" id="Phobius"/>
    </source>
</evidence>
<keyword evidence="4" id="KW-1185">Reference proteome</keyword>
<evidence type="ECO:0000313" key="4">
    <source>
        <dbReference type="Proteomes" id="UP001629113"/>
    </source>
</evidence>
<reference evidence="3 4" key="1">
    <citation type="submission" date="2024-06" db="EMBL/GenBank/DDBJ databases">
        <title>Complete genome of Phlyctema vagabunda strain 19-DSS-EL-015.</title>
        <authorList>
            <person name="Fiorenzani C."/>
        </authorList>
    </citation>
    <scope>NUCLEOTIDE SEQUENCE [LARGE SCALE GENOMIC DNA]</scope>
    <source>
        <strain evidence="3 4">19-DSS-EL-015</strain>
    </source>
</reference>
<feature type="region of interest" description="Disordered" evidence="1">
    <location>
        <begin position="221"/>
        <end position="243"/>
    </location>
</feature>
<dbReference type="Proteomes" id="UP001629113">
    <property type="component" value="Unassembled WGS sequence"/>
</dbReference>
<name>A0ABR4PE22_9HELO</name>
<gene>
    <name evidence="3" type="ORF">PVAG01_07965</name>
</gene>
<proteinExistence type="predicted"/>
<feature type="compositionally biased region" description="Polar residues" evidence="1">
    <location>
        <begin position="221"/>
        <end position="238"/>
    </location>
</feature>
<dbReference type="EMBL" id="JBFCZG010000006">
    <property type="protein sequence ID" value="KAL3421520.1"/>
    <property type="molecule type" value="Genomic_DNA"/>
</dbReference>
<feature type="transmembrane region" description="Helical" evidence="2">
    <location>
        <begin position="7"/>
        <end position="32"/>
    </location>
</feature>
<protein>
    <submittedName>
        <fullName evidence="3">Uncharacterized protein</fullName>
    </submittedName>
</protein>
<accession>A0ABR4PE22</accession>
<evidence type="ECO:0000313" key="3">
    <source>
        <dbReference type="EMBL" id="KAL3421520.1"/>
    </source>
</evidence>
<organism evidence="3 4">
    <name type="scientific">Phlyctema vagabunda</name>
    <dbReference type="NCBI Taxonomy" id="108571"/>
    <lineage>
        <taxon>Eukaryota</taxon>
        <taxon>Fungi</taxon>
        <taxon>Dikarya</taxon>
        <taxon>Ascomycota</taxon>
        <taxon>Pezizomycotina</taxon>
        <taxon>Leotiomycetes</taxon>
        <taxon>Helotiales</taxon>
        <taxon>Dermateaceae</taxon>
        <taxon>Phlyctema</taxon>
    </lineage>
</organism>
<sequence>MVSATDVITYVGVPLAVIGVMPIFYTFITALYTRSRVSRACKVDHIQARISSRLMSGIVDVDMPIYKLNLDLTRGIPAYWKPVPCGSAISGSKWRAYPFARVFNEDDATEPQKISLRDQIRLPRAHIRFDDLVRYLVDIGVQVVPEGFALLRADGINTRNGTIILKVPGGSNEKILEIIVPKVDDSILSLRIGQWVSWEGSQSKEQVPGQNSVRLSFNRSVSAPNTQTPSVDPDLQQQPPGPTAPTIEKSFIFHIKFDNEGAAVIMRSSTQESQMISVSYPKHVRRWLTHIVCAAQYDASSQGPDFTSDVHEAAIDPHILSFCGTAAFPLTDETIENRIAIENFLQMASGCKGTTELFLNQYKSTLEPLEVFDSRLESLVPGHHSQLIRCHKLAVTRREAGALLITRSRKVIGISGLRKNLDEKILPVEILSLIGMWSNITRDPNHSQFSSLHRSISPDLPSISTVLCDLLYDGSLIEYVMTWLKYLESSPSNEGVVGATRKFDPKLYRMLKLLDANEPKIMELTLVYTLIIIQSIREHSKELLALGDVNACLKSHPDVLLS</sequence>
<keyword evidence="2" id="KW-0812">Transmembrane</keyword>